<dbReference type="PANTHER" id="PTHR43711">
    <property type="entry name" value="TWO-COMPONENT HISTIDINE KINASE"/>
    <property type="match status" value="1"/>
</dbReference>
<dbReference type="STRING" id="537013.CLOSTMETH_00831"/>
<keyword evidence="7" id="KW-0902">Two-component regulatory system</keyword>
<evidence type="ECO:0000256" key="2">
    <source>
        <dbReference type="ARBA" id="ARBA00004370"/>
    </source>
</evidence>
<dbReference type="SMART" id="SM00387">
    <property type="entry name" value="HATPase_c"/>
    <property type="match status" value="1"/>
</dbReference>
<gene>
    <name evidence="10" type="ORF">CLOSTMETH_00831</name>
</gene>
<dbReference type="SMART" id="SM00388">
    <property type="entry name" value="HisKA"/>
    <property type="match status" value="1"/>
</dbReference>
<dbReference type="EC" id="2.7.13.3" evidence="3"/>
<dbReference type="EMBL" id="ACEC01000032">
    <property type="protein sequence ID" value="EEG31521.1"/>
    <property type="molecule type" value="Genomic_DNA"/>
</dbReference>
<sequence length="341" mass="38097">MSLRTKGVILLILLTAVEGGLALTLWLVFESSTAAVVSAGAGVLVLFLFWIQQRMFRSETGRVLQQLSDLLEALIDLREIDTVSTLGDDLFSKLQMQTLKLTGILRAHNQQIAQERDNIQQLISDIAHQLKTPLANLQLYASFLLDEGLSPNERREFSGNICIQLDKLTWLMENLIKLSRLEGGVIQLTPRRTSVNSVILSALHQCCQKAQDKGIAVEFFPQGEVVALLDEKWTAEALFNLLDNAVKYTQPGGRIAVRVEAYEIYLRIDIEDTGSGVAEEEIPRLFQRFYRGSNAREEEGVGVGLYLTREIVSRQDGYIKVESKLGKGSRFSVFLPLAAQD</sequence>
<dbReference type="SUPFAM" id="SSF55874">
    <property type="entry name" value="ATPase domain of HSP90 chaperone/DNA topoisomerase II/histidine kinase"/>
    <property type="match status" value="1"/>
</dbReference>
<keyword evidence="8" id="KW-0472">Membrane</keyword>
<dbReference type="InterPro" id="IPR005467">
    <property type="entry name" value="His_kinase_dom"/>
</dbReference>
<dbReference type="eggNOG" id="COG2205">
    <property type="taxonomic scope" value="Bacteria"/>
</dbReference>
<reference evidence="10 11" key="1">
    <citation type="submission" date="2009-01" db="EMBL/GenBank/DDBJ databases">
        <authorList>
            <person name="Fulton L."/>
            <person name="Clifton S."/>
            <person name="Fulton B."/>
            <person name="Xu J."/>
            <person name="Minx P."/>
            <person name="Pepin K.H."/>
            <person name="Johnson M."/>
            <person name="Bhonagiri V."/>
            <person name="Nash W.E."/>
            <person name="Mardis E.R."/>
            <person name="Wilson R.K."/>
        </authorList>
    </citation>
    <scope>NUCLEOTIDE SEQUENCE [LARGE SCALE GENOMIC DNA]</scope>
    <source>
        <strain evidence="10 11">DSM 5476</strain>
    </source>
</reference>
<evidence type="ECO:0000256" key="7">
    <source>
        <dbReference type="ARBA" id="ARBA00023012"/>
    </source>
</evidence>
<comment type="subcellular location">
    <subcellularLocation>
        <location evidence="2">Membrane</location>
    </subcellularLocation>
</comment>
<keyword evidence="11" id="KW-1185">Reference proteome</keyword>
<dbReference type="HOGENOM" id="CLU_000445_89_3_9"/>
<dbReference type="InterPro" id="IPR036890">
    <property type="entry name" value="HATPase_C_sf"/>
</dbReference>
<evidence type="ECO:0000256" key="3">
    <source>
        <dbReference type="ARBA" id="ARBA00012438"/>
    </source>
</evidence>
<comment type="catalytic activity">
    <reaction evidence="1">
        <text>ATP + protein L-histidine = ADP + protein N-phospho-L-histidine.</text>
        <dbReference type="EC" id="2.7.13.3"/>
    </reaction>
</comment>
<name>C0EAH6_9FIRM</name>
<keyword evidence="6 10" id="KW-0418">Kinase</keyword>
<dbReference type="InterPro" id="IPR050736">
    <property type="entry name" value="Sensor_HK_Regulatory"/>
</dbReference>
<evidence type="ECO:0000256" key="8">
    <source>
        <dbReference type="SAM" id="Phobius"/>
    </source>
</evidence>
<dbReference type="GO" id="GO:0016020">
    <property type="term" value="C:membrane"/>
    <property type="evidence" value="ECO:0007669"/>
    <property type="project" value="UniProtKB-SubCell"/>
</dbReference>
<dbReference type="GO" id="GO:0000155">
    <property type="term" value="F:phosphorelay sensor kinase activity"/>
    <property type="evidence" value="ECO:0007669"/>
    <property type="project" value="InterPro"/>
</dbReference>
<reference evidence="10 11" key="2">
    <citation type="submission" date="2009-02" db="EMBL/GenBank/DDBJ databases">
        <title>Draft genome sequence of Clostridium methylpentosum (DSM 5476).</title>
        <authorList>
            <person name="Sudarsanam P."/>
            <person name="Ley R."/>
            <person name="Guruge J."/>
            <person name="Turnbaugh P.J."/>
            <person name="Mahowald M."/>
            <person name="Liep D."/>
            <person name="Gordon J."/>
        </authorList>
    </citation>
    <scope>NUCLEOTIDE SEQUENCE [LARGE SCALE GENOMIC DNA]</scope>
    <source>
        <strain evidence="10 11">DSM 5476</strain>
    </source>
</reference>
<accession>C0EAH6</accession>
<dbReference type="Pfam" id="PF00512">
    <property type="entry name" value="HisKA"/>
    <property type="match status" value="1"/>
</dbReference>
<evidence type="ECO:0000256" key="6">
    <source>
        <dbReference type="ARBA" id="ARBA00022777"/>
    </source>
</evidence>
<keyword evidence="8" id="KW-1133">Transmembrane helix</keyword>
<organism evidence="10 11">
    <name type="scientific">[Clostridium] methylpentosum DSM 5476</name>
    <dbReference type="NCBI Taxonomy" id="537013"/>
    <lineage>
        <taxon>Bacteria</taxon>
        <taxon>Bacillati</taxon>
        <taxon>Bacillota</taxon>
        <taxon>Clostridia</taxon>
        <taxon>Eubacteriales</taxon>
        <taxon>Oscillospiraceae</taxon>
        <taxon>Oscillospiraceae incertae sedis</taxon>
    </lineage>
</organism>
<keyword evidence="4" id="KW-0597">Phosphoprotein</keyword>
<dbReference type="FunFam" id="3.30.565.10:FF:000006">
    <property type="entry name" value="Sensor histidine kinase WalK"/>
    <property type="match status" value="1"/>
</dbReference>
<dbReference type="PRINTS" id="PR00344">
    <property type="entry name" value="BCTRLSENSOR"/>
</dbReference>
<dbReference type="InterPro" id="IPR003661">
    <property type="entry name" value="HisK_dim/P_dom"/>
</dbReference>
<dbReference type="Proteomes" id="UP000003340">
    <property type="component" value="Unassembled WGS sequence"/>
</dbReference>
<dbReference type="AlphaFoldDB" id="C0EAH6"/>
<dbReference type="Gene3D" id="3.30.565.10">
    <property type="entry name" value="Histidine kinase-like ATPase, C-terminal domain"/>
    <property type="match status" value="1"/>
</dbReference>
<dbReference type="InterPro" id="IPR036097">
    <property type="entry name" value="HisK_dim/P_sf"/>
</dbReference>
<evidence type="ECO:0000313" key="10">
    <source>
        <dbReference type="EMBL" id="EEG31521.1"/>
    </source>
</evidence>
<evidence type="ECO:0000259" key="9">
    <source>
        <dbReference type="PROSITE" id="PS50109"/>
    </source>
</evidence>
<evidence type="ECO:0000313" key="11">
    <source>
        <dbReference type="Proteomes" id="UP000003340"/>
    </source>
</evidence>
<evidence type="ECO:0000256" key="5">
    <source>
        <dbReference type="ARBA" id="ARBA00022679"/>
    </source>
</evidence>
<dbReference type="CDD" id="cd00082">
    <property type="entry name" value="HisKA"/>
    <property type="match status" value="1"/>
</dbReference>
<protein>
    <recommendedName>
        <fullName evidence="3">histidine kinase</fullName>
        <ecNumber evidence="3">2.7.13.3</ecNumber>
    </recommendedName>
</protein>
<keyword evidence="8" id="KW-0812">Transmembrane</keyword>
<dbReference type="PANTHER" id="PTHR43711:SF26">
    <property type="entry name" value="SENSOR HISTIDINE KINASE RCSC"/>
    <property type="match status" value="1"/>
</dbReference>
<evidence type="ECO:0000256" key="4">
    <source>
        <dbReference type="ARBA" id="ARBA00022553"/>
    </source>
</evidence>
<dbReference type="Gene3D" id="1.10.287.130">
    <property type="match status" value="1"/>
</dbReference>
<dbReference type="InterPro" id="IPR003594">
    <property type="entry name" value="HATPase_dom"/>
</dbReference>
<dbReference type="PROSITE" id="PS50109">
    <property type="entry name" value="HIS_KIN"/>
    <property type="match status" value="1"/>
</dbReference>
<dbReference type="SUPFAM" id="SSF47384">
    <property type="entry name" value="Homodimeric domain of signal transducing histidine kinase"/>
    <property type="match status" value="1"/>
</dbReference>
<evidence type="ECO:0000256" key="1">
    <source>
        <dbReference type="ARBA" id="ARBA00000085"/>
    </source>
</evidence>
<proteinExistence type="predicted"/>
<feature type="transmembrane region" description="Helical" evidence="8">
    <location>
        <begin position="32"/>
        <end position="51"/>
    </location>
</feature>
<comment type="caution">
    <text evidence="10">The sequence shown here is derived from an EMBL/GenBank/DDBJ whole genome shotgun (WGS) entry which is preliminary data.</text>
</comment>
<keyword evidence="5" id="KW-0808">Transferase</keyword>
<dbReference type="InterPro" id="IPR004358">
    <property type="entry name" value="Sig_transdc_His_kin-like_C"/>
</dbReference>
<feature type="domain" description="Histidine kinase" evidence="9">
    <location>
        <begin position="125"/>
        <end position="339"/>
    </location>
</feature>
<dbReference type="Pfam" id="PF02518">
    <property type="entry name" value="HATPase_c"/>
    <property type="match status" value="1"/>
</dbReference>